<reference evidence="2" key="1">
    <citation type="submission" date="2019-07" db="EMBL/GenBank/DDBJ databases">
        <title>Chitinimonas sp. nov., isolated from Ny-Alesund, arctica soil.</title>
        <authorList>
            <person name="Xu Q."/>
            <person name="Peng F."/>
        </authorList>
    </citation>
    <scope>NUCLEOTIDE SEQUENCE [LARGE SCALE GENOMIC DNA]</scope>
    <source>
        <strain evidence="2">R3-44</strain>
    </source>
</reference>
<dbReference type="EMBL" id="CP041730">
    <property type="protein sequence ID" value="QDQ29035.1"/>
    <property type="molecule type" value="Genomic_DNA"/>
</dbReference>
<accession>A0A516SLM2</accession>
<dbReference type="AlphaFoldDB" id="A0A516SLM2"/>
<organism evidence="1 2">
    <name type="scientific">Chitinimonas arctica</name>
    <dbReference type="NCBI Taxonomy" id="2594795"/>
    <lineage>
        <taxon>Bacteria</taxon>
        <taxon>Pseudomonadati</taxon>
        <taxon>Pseudomonadota</taxon>
        <taxon>Betaproteobacteria</taxon>
        <taxon>Neisseriales</taxon>
        <taxon>Chitinibacteraceae</taxon>
        <taxon>Chitinimonas</taxon>
    </lineage>
</organism>
<keyword evidence="2" id="KW-1185">Reference proteome</keyword>
<evidence type="ECO:0000313" key="2">
    <source>
        <dbReference type="Proteomes" id="UP000317550"/>
    </source>
</evidence>
<dbReference type="Proteomes" id="UP000317550">
    <property type="component" value="Chromosome"/>
</dbReference>
<gene>
    <name evidence="1" type="ORF">FNU76_23285</name>
</gene>
<dbReference type="OrthoDB" id="8779905at2"/>
<evidence type="ECO:0000313" key="1">
    <source>
        <dbReference type="EMBL" id="QDQ29035.1"/>
    </source>
</evidence>
<name>A0A516SLM2_9NEIS</name>
<sequence>MKRLPMRRQHGQAMLETMIAASMVLVPLFLALPTLAKYLDIRSHAVQAARYAAWERTIYFGGPSASEIGWGSFTNAWVANEKNDNQIKAEVATRILSSNSATSNFSSSDKNAGDFRAGKRKLLWQDRKGQSLIAYGQVQGTAGQTCDPAGDFSSAMLGYDCAPGTINRVLMPVATLASILGPFTLEMGGKYTATVTLSPSNFSRQSYLVDTALASQPMREKLVVLGNGWSADGPNADDKTSVLQQVKGLTPLSLLATEVSIPTIGTISIIEVVQTVFSIWAPELSPRKLEVGKIVPDEVPPDRLQ</sequence>
<dbReference type="KEGG" id="cari:FNU76_23285"/>
<proteinExistence type="predicted"/>
<protein>
    <submittedName>
        <fullName evidence="1">Uncharacterized protein</fullName>
    </submittedName>
</protein>
<dbReference type="RefSeq" id="WP_144280417.1">
    <property type="nucleotide sequence ID" value="NZ_CP041730.1"/>
</dbReference>